<keyword evidence="5" id="KW-0732">Signal</keyword>
<evidence type="ECO:0000313" key="7">
    <source>
        <dbReference type="Proteomes" id="UP001222027"/>
    </source>
</evidence>
<feature type="chain" id="PRO_5043384192" description="4-hydroxy-7-methoxy-3-oxo-3,4-dihydro-2H-1,4-benzoxazin-2-yl glucosidebeta-D-glucosidase" evidence="5">
    <location>
        <begin position="22"/>
        <end position="94"/>
    </location>
</feature>
<name>A0AAV8P1U4_ENSVE</name>
<proteinExistence type="inferred from homology"/>
<sequence length="94" mass="10195">MALGLCGLLLPLSLLILMVGAQEHSEKKSVHRSSFPAGFLFGTASASYQYEGAAAEGGRGPSIWDTFTHDHPEAIADRSTGDVPIDFYHRYEVK</sequence>
<keyword evidence="2" id="KW-0378">Hydrolase</keyword>
<dbReference type="Gene3D" id="3.20.20.80">
    <property type="entry name" value="Glycosidases"/>
    <property type="match status" value="1"/>
</dbReference>
<dbReference type="GO" id="GO:0005975">
    <property type="term" value="P:carbohydrate metabolic process"/>
    <property type="evidence" value="ECO:0007669"/>
    <property type="project" value="InterPro"/>
</dbReference>
<evidence type="ECO:0000256" key="2">
    <source>
        <dbReference type="ARBA" id="ARBA00022801"/>
    </source>
</evidence>
<dbReference type="InterPro" id="IPR033132">
    <property type="entry name" value="GH_1_N_CS"/>
</dbReference>
<gene>
    <name evidence="6" type="ORF">OPV22_032052</name>
</gene>
<evidence type="ECO:0000256" key="5">
    <source>
        <dbReference type="SAM" id="SignalP"/>
    </source>
</evidence>
<evidence type="ECO:0000256" key="1">
    <source>
        <dbReference type="ARBA" id="ARBA00010838"/>
    </source>
</evidence>
<evidence type="ECO:0008006" key="8">
    <source>
        <dbReference type="Google" id="ProtNLM"/>
    </source>
</evidence>
<dbReference type="EMBL" id="JAQQAF010000009">
    <property type="protein sequence ID" value="KAJ8459126.1"/>
    <property type="molecule type" value="Genomic_DNA"/>
</dbReference>
<dbReference type="PROSITE" id="PS00653">
    <property type="entry name" value="GLYCOSYL_HYDROL_F1_2"/>
    <property type="match status" value="1"/>
</dbReference>
<dbReference type="AlphaFoldDB" id="A0AAV8P1U4"/>
<organism evidence="6 7">
    <name type="scientific">Ensete ventricosum</name>
    <name type="common">Abyssinian banana</name>
    <name type="synonym">Musa ensete</name>
    <dbReference type="NCBI Taxonomy" id="4639"/>
    <lineage>
        <taxon>Eukaryota</taxon>
        <taxon>Viridiplantae</taxon>
        <taxon>Streptophyta</taxon>
        <taxon>Embryophyta</taxon>
        <taxon>Tracheophyta</taxon>
        <taxon>Spermatophyta</taxon>
        <taxon>Magnoliopsida</taxon>
        <taxon>Liliopsida</taxon>
        <taxon>Zingiberales</taxon>
        <taxon>Musaceae</taxon>
        <taxon>Ensete</taxon>
    </lineage>
</organism>
<keyword evidence="3" id="KW-0326">Glycosidase</keyword>
<dbReference type="PANTHER" id="PTHR10353">
    <property type="entry name" value="GLYCOSYL HYDROLASE"/>
    <property type="match status" value="1"/>
</dbReference>
<evidence type="ECO:0000313" key="6">
    <source>
        <dbReference type="EMBL" id="KAJ8459126.1"/>
    </source>
</evidence>
<accession>A0AAV8P1U4</accession>
<dbReference type="InterPro" id="IPR001360">
    <property type="entry name" value="Glyco_hydro_1"/>
</dbReference>
<comment type="similarity">
    <text evidence="1 4">Belongs to the glycosyl hydrolase 1 family.</text>
</comment>
<dbReference type="InterPro" id="IPR017853">
    <property type="entry name" value="GH"/>
</dbReference>
<dbReference type="Pfam" id="PF00232">
    <property type="entry name" value="Glyco_hydro_1"/>
    <property type="match status" value="1"/>
</dbReference>
<protein>
    <recommendedName>
        <fullName evidence="8">4-hydroxy-7-methoxy-3-oxo-3,4-dihydro-2H-1,4-benzoxazin-2-yl glucosidebeta-D-glucosidase</fullName>
    </recommendedName>
</protein>
<evidence type="ECO:0000256" key="3">
    <source>
        <dbReference type="ARBA" id="ARBA00023295"/>
    </source>
</evidence>
<feature type="signal peptide" evidence="5">
    <location>
        <begin position="1"/>
        <end position="21"/>
    </location>
</feature>
<keyword evidence="7" id="KW-1185">Reference proteome</keyword>
<dbReference type="Proteomes" id="UP001222027">
    <property type="component" value="Unassembled WGS sequence"/>
</dbReference>
<reference evidence="6 7" key="1">
    <citation type="submission" date="2022-12" db="EMBL/GenBank/DDBJ databases">
        <title>Chromosome-scale assembly of the Ensete ventricosum genome.</title>
        <authorList>
            <person name="Dussert Y."/>
            <person name="Stocks J."/>
            <person name="Wendawek A."/>
            <person name="Woldeyes F."/>
            <person name="Nichols R.A."/>
            <person name="Borrell J.S."/>
        </authorList>
    </citation>
    <scope>NUCLEOTIDE SEQUENCE [LARGE SCALE GENOMIC DNA]</scope>
    <source>
        <strain evidence="7">cv. Maze</strain>
        <tissue evidence="6">Seeds</tissue>
    </source>
</reference>
<evidence type="ECO:0000256" key="4">
    <source>
        <dbReference type="RuleBase" id="RU003690"/>
    </source>
</evidence>
<comment type="caution">
    <text evidence="6">The sequence shown here is derived from an EMBL/GenBank/DDBJ whole genome shotgun (WGS) entry which is preliminary data.</text>
</comment>
<dbReference type="PANTHER" id="PTHR10353:SF137">
    <property type="entry name" value="MYROSINASE 3-RELATED"/>
    <property type="match status" value="1"/>
</dbReference>
<dbReference type="SUPFAM" id="SSF51445">
    <property type="entry name" value="(Trans)glycosidases"/>
    <property type="match status" value="1"/>
</dbReference>
<dbReference type="GO" id="GO:0008422">
    <property type="term" value="F:beta-glucosidase activity"/>
    <property type="evidence" value="ECO:0007669"/>
    <property type="project" value="TreeGrafter"/>
</dbReference>